<dbReference type="Pfam" id="PF25873">
    <property type="entry name" value="WHD_MalT"/>
    <property type="match status" value="1"/>
</dbReference>
<evidence type="ECO:0000256" key="2">
    <source>
        <dbReference type="ARBA" id="ARBA00023125"/>
    </source>
</evidence>
<name>A0A1Q8ZVS1_9HYPH</name>
<protein>
    <submittedName>
        <fullName evidence="5">Transcriptional regulator</fullName>
    </submittedName>
</protein>
<organism evidence="5 6">
    <name type="scientific">Rhizobium oryziradicis</name>
    <dbReference type="NCBI Taxonomy" id="1867956"/>
    <lineage>
        <taxon>Bacteria</taxon>
        <taxon>Pseudomonadati</taxon>
        <taxon>Pseudomonadota</taxon>
        <taxon>Alphaproteobacteria</taxon>
        <taxon>Hyphomicrobiales</taxon>
        <taxon>Rhizobiaceae</taxon>
        <taxon>Rhizobium/Agrobacterium group</taxon>
        <taxon>Rhizobium</taxon>
    </lineage>
</organism>
<dbReference type="Gene3D" id="3.40.50.300">
    <property type="entry name" value="P-loop containing nucleotide triphosphate hydrolases"/>
    <property type="match status" value="1"/>
</dbReference>
<reference evidence="5 6" key="1">
    <citation type="submission" date="2016-09" db="EMBL/GenBank/DDBJ databases">
        <title>Rhizobium oryziradicis sp. nov., isolated from the root of rice.</title>
        <authorList>
            <person name="Zhao J."/>
            <person name="Zhang X."/>
        </authorList>
    </citation>
    <scope>NUCLEOTIDE SEQUENCE [LARGE SCALE GENOMIC DNA]</scope>
    <source>
        <strain evidence="5 6">N19</strain>
    </source>
</reference>
<dbReference type="PROSITE" id="PS50043">
    <property type="entry name" value="HTH_LUXR_2"/>
    <property type="match status" value="1"/>
</dbReference>
<dbReference type="SMART" id="SM00421">
    <property type="entry name" value="HTH_LUXR"/>
    <property type="match status" value="1"/>
</dbReference>
<dbReference type="GO" id="GO:0003677">
    <property type="term" value="F:DNA binding"/>
    <property type="evidence" value="ECO:0007669"/>
    <property type="project" value="UniProtKB-KW"/>
</dbReference>
<dbReference type="InterPro" id="IPR027417">
    <property type="entry name" value="P-loop_NTPase"/>
</dbReference>
<accession>A0A1Q8ZVS1</accession>
<dbReference type="SUPFAM" id="SSF52540">
    <property type="entry name" value="P-loop containing nucleoside triphosphate hydrolases"/>
    <property type="match status" value="1"/>
</dbReference>
<dbReference type="SUPFAM" id="SSF48452">
    <property type="entry name" value="TPR-like"/>
    <property type="match status" value="1"/>
</dbReference>
<dbReference type="InterPro" id="IPR036388">
    <property type="entry name" value="WH-like_DNA-bd_sf"/>
</dbReference>
<dbReference type="InterPro" id="IPR016032">
    <property type="entry name" value="Sig_transdc_resp-reg_C-effctor"/>
</dbReference>
<dbReference type="InterPro" id="IPR000792">
    <property type="entry name" value="Tscrpt_reg_LuxR_C"/>
</dbReference>
<dbReference type="OrthoDB" id="9807052at2"/>
<sequence>MTIETRFLPPVSTQHAVMRHAILAQLQSAGVKRVTTVIAPAGYGKTSLASQWFASLRDEGFRVAWLALDQEHGDAVVFLRLLLDAVSSTLSEDAPSADGGMAAASLLAMLATRLRKASSPVVLFLDDYHFAQTDETEAIVARLVVDRTLDHVKLVLISRTPPRFPVSALRLRGELKQINIADLGFSDCETAELFAGQSADLTREQLAELNKRTEGWVVALQMVRLLIAENKDSNALLSSFGGSSAEMGTYLSEQVFSNLPADIQDFLIKTSPFPAVCRSLLETVFQSSDFANLIGRLNEYALPIAILGGEFGWVRYHPVFNAFLKDEASRRGVLTSPLLEKAAHWFQTHGDLDAAVRHALMSGNANLAADIVEMSGGWRRVYVSSRGETNLFNAILSNVALIDLARFPLTTLGLAVVSAKAGQLDAANHYMEIAECAASASLPRYLCDLRVVRALMALYFDEQVSSEDLAGLESDLANAANSELVYRALGLNMLCYNYLQRSELDRALHYGHVAIRVFRDAGADFGAVHLYAHIGQAAYLGGDCASALEYYDTIIDEVQTNIGKGSDLDALGQVLKAELLVMRGDFVGANDILSWALPHLERHDAWFDVLAAGFIGQQILSRLTGSAMASHGLMDRARPVAKRRGFSRLMRLIDGERALLLVQGGDVDQAIRYAEANGFGKVTIRSAVDNDLATHLRGTTPALLWTRIYLASGDVGLARETFEWLLAQQGRKPHVVRAIELALIDILLLAAEGNMSLLGVRLADLLLNFPLEDYRSLVLIEGGPLIRLLLDCANSSGFSPVLRSRLQAMLSCSEMGQALPDVAPQPASANALDALTERELAVMQLLSEGFSNKEIGRKLSLSDNTIKFHLRNIFTKLHVTTRTAAVTAARSLGILA</sequence>
<evidence type="ECO:0000313" key="5">
    <source>
        <dbReference type="EMBL" id="OLP46077.1"/>
    </source>
</evidence>
<dbReference type="PANTHER" id="PTHR44688">
    <property type="entry name" value="DNA-BINDING TRANSCRIPTIONAL ACTIVATOR DEVR_DOSR"/>
    <property type="match status" value="1"/>
</dbReference>
<dbReference type="PROSITE" id="PS00622">
    <property type="entry name" value="HTH_LUXR_1"/>
    <property type="match status" value="1"/>
</dbReference>
<dbReference type="AlphaFoldDB" id="A0A1Q8ZVS1"/>
<dbReference type="EMBL" id="MKIM01000022">
    <property type="protein sequence ID" value="OLP46077.1"/>
    <property type="molecule type" value="Genomic_DNA"/>
</dbReference>
<dbReference type="PANTHER" id="PTHR44688:SF25">
    <property type="entry name" value="HTH LUXR-TYPE DOMAIN-CONTAINING PROTEIN"/>
    <property type="match status" value="1"/>
</dbReference>
<dbReference type="PRINTS" id="PR00038">
    <property type="entry name" value="HTHLUXR"/>
</dbReference>
<dbReference type="STRING" id="1867956.BJF95_02655"/>
<dbReference type="CDD" id="cd06170">
    <property type="entry name" value="LuxR_C_like"/>
    <property type="match status" value="1"/>
</dbReference>
<keyword evidence="6" id="KW-1185">Reference proteome</keyword>
<dbReference type="InterPro" id="IPR059106">
    <property type="entry name" value="WHD_MalT"/>
</dbReference>
<evidence type="ECO:0000256" key="1">
    <source>
        <dbReference type="ARBA" id="ARBA00023015"/>
    </source>
</evidence>
<dbReference type="SUPFAM" id="SSF46894">
    <property type="entry name" value="C-terminal effector domain of the bipartite response regulators"/>
    <property type="match status" value="1"/>
</dbReference>
<dbReference type="Gene3D" id="1.25.40.10">
    <property type="entry name" value="Tetratricopeptide repeat domain"/>
    <property type="match status" value="1"/>
</dbReference>
<keyword evidence="1" id="KW-0805">Transcription regulation</keyword>
<evidence type="ECO:0000256" key="3">
    <source>
        <dbReference type="ARBA" id="ARBA00023163"/>
    </source>
</evidence>
<dbReference type="GO" id="GO:0006355">
    <property type="term" value="P:regulation of DNA-templated transcription"/>
    <property type="evidence" value="ECO:0007669"/>
    <property type="project" value="InterPro"/>
</dbReference>
<dbReference type="Proteomes" id="UP000186894">
    <property type="component" value="Unassembled WGS sequence"/>
</dbReference>
<dbReference type="Gene3D" id="1.10.10.10">
    <property type="entry name" value="Winged helix-like DNA-binding domain superfamily/Winged helix DNA-binding domain"/>
    <property type="match status" value="1"/>
</dbReference>
<gene>
    <name evidence="5" type="ORF">BJF95_02655</name>
</gene>
<evidence type="ECO:0000259" key="4">
    <source>
        <dbReference type="PROSITE" id="PS50043"/>
    </source>
</evidence>
<feature type="domain" description="HTH luxR-type" evidence="4">
    <location>
        <begin position="828"/>
        <end position="893"/>
    </location>
</feature>
<dbReference type="Pfam" id="PF00196">
    <property type="entry name" value="GerE"/>
    <property type="match status" value="1"/>
</dbReference>
<evidence type="ECO:0000313" key="6">
    <source>
        <dbReference type="Proteomes" id="UP000186894"/>
    </source>
</evidence>
<proteinExistence type="predicted"/>
<keyword evidence="2" id="KW-0238">DNA-binding</keyword>
<dbReference type="InterPro" id="IPR011990">
    <property type="entry name" value="TPR-like_helical_dom_sf"/>
</dbReference>
<comment type="caution">
    <text evidence="5">The sequence shown here is derived from an EMBL/GenBank/DDBJ whole genome shotgun (WGS) entry which is preliminary data.</text>
</comment>
<keyword evidence="3" id="KW-0804">Transcription</keyword>